<dbReference type="eggNOG" id="ENOG502SH2Q">
    <property type="taxonomic scope" value="Eukaryota"/>
</dbReference>
<protein>
    <recommendedName>
        <fullName evidence="2">Large ribosomal subunit protein mL59 domain-containing protein</fullName>
    </recommendedName>
</protein>
<proteinExistence type="predicted"/>
<accession>K0SE86</accession>
<comment type="caution">
    <text evidence="3">The sequence shown here is derived from an EMBL/GenBank/DDBJ whole genome shotgun (WGS) entry which is preliminary data.</text>
</comment>
<reference evidence="3 4" key="1">
    <citation type="journal article" date="2012" name="Genome Biol.">
        <title>Genome and low-iron response of an oceanic diatom adapted to chronic iron limitation.</title>
        <authorList>
            <person name="Lommer M."/>
            <person name="Specht M."/>
            <person name="Roy A.S."/>
            <person name="Kraemer L."/>
            <person name="Andreson R."/>
            <person name="Gutowska M.A."/>
            <person name="Wolf J."/>
            <person name="Bergner S.V."/>
            <person name="Schilhabel M.B."/>
            <person name="Klostermeier U.C."/>
            <person name="Beiko R.G."/>
            <person name="Rosenstiel P."/>
            <person name="Hippler M."/>
            <person name="Laroche J."/>
        </authorList>
    </citation>
    <scope>NUCLEOTIDE SEQUENCE [LARGE SCALE GENOMIC DNA]</scope>
    <source>
        <strain evidence="3 4">CCMP1005</strain>
    </source>
</reference>
<dbReference type="AlphaFoldDB" id="K0SE86"/>
<evidence type="ECO:0000313" key="4">
    <source>
        <dbReference type="Proteomes" id="UP000266841"/>
    </source>
</evidence>
<gene>
    <name evidence="3" type="ORF">THAOC_16084</name>
</gene>
<evidence type="ECO:0000259" key="2">
    <source>
        <dbReference type="Pfam" id="PF18126"/>
    </source>
</evidence>
<dbReference type="OrthoDB" id="18529at2759"/>
<dbReference type="OMA" id="PKGHANE"/>
<organism evidence="3 4">
    <name type="scientific">Thalassiosira oceanica</name>
    <name type="common">Marine diatom</name>
    <dbReference type="NCBI Taxonomy" id="159749"/>
    <lineage>
        <taxon>Eukaryota</taxon>
        <taxon>Sar</taxon>
        <taxon>Stramenopiles</taxon>
        <taxon>Ochrophyta</taxon>
        <taxon>Bacillariophyta</taxon>
        <taxon>Coscinodiscophyceae</taxon>
        <taxon>Thalassiosirophycidae</taxon>
        <taxon>Thalassiosirales</taxon>
        <taxon>Thalassiosiraceae</taxon>
        <taxon>Thalassiosira</taxon>
    </lineage>
</organism>
<feature type="compositionally biased region" description="Basic and acidic residues" evidence="1">
    <location>
        <begin position="111"/>
        <end position="121"/>
    </location>
</feature>
<name>K0SE86_THAOC</name>
<evidence type="ECO:0000256" key="1">
    <source>
        <dbReference type="SAM" id="MobiDB-lite"/>
    </source>
</evidence>
<dbReference type="Proteomes" id="UP000266841">
    <property type="component" value="Unassembled WGS sequence"/>
</dbReference>
<feature type="region of interest" description="Disordered" evidence="1">
    <location>
        <begin position="102"/>
        <end position="121"/>
    </location>
</feature>
<keyword evidence="4" id="KW-1185">Reference proteome</keyword>
<dbReference type="EMBL" id="AGNL01018349">
    <property type="protein sequence ID" value="EJK63269.1"/>
    <property type="molecule type" value="Genomic_DNA"/>
</dbReference>
<dbReference type="Pfam" id="PF18126">
    <property type="entry name" value="Mitoc_mL59"/>
    <property type="match status" value="1"/>
</dbReference>
<evidence type="ECO:0000313" key="3">
    <source>
        <dbReference type="EMBL" id="EJK63269.1"/>
    </source>
</evidence>
<dbReference type="InterPro" id="IPR040922">
    <property type="entry name" value="Ribosomal_mL59_dom"/>
</dbReference>
<feature type="domain" description="Large ribosomal subunit protein mL59" evidence="2">
    <location>
        <begin position="43"/>
        <end position="143"/>
    </location>
</feature>
<sequence length="168" mass="19390">MTFNLISPATFIYCREQRLSGGKMRSALRKLCQHGIEALRPQRVNDRWRKPMVSRRVAADLRKAAIRSGTYGTFDAETGIGWDPIWDSPQRRRGVDEILGSNQSKIHSIRPPKEHKHDRTREARAQQIEALLAQADDKIEEFRLEIEAKKPKPGIEEVFKKMSRGTRN</sequence>